<dbReference type="SUPFAM" id="SSF52540">
    <property type="entry name" value="P-loop containing nucleoside triphosphate hydrolases"/>
    <property type="match status" value="1"/>
</dbReference>
<accession>A0A1Z4VNH8</accession>
<keyword evidence="2" id="KW-0325">Glycoprotein</keyword>
<dbReference type="GO" id="GO:0008146">
    <property type="term" value="F:sulfotransferase activity"/>
    <property type="evidence" value="ECO:0007669"/>
    <property type="project" value="InterPro"/>
</dbReference>
<dbReference type="PANTHER" id="PTHR10605">
    <property type="entry name" value="HEPARAN SULFATE SULFOTRANSFERASE"/>
    <property type="match status" value="1"/>
</dbReference>
<evidence type="ECO:0000259" key="3">
    <source>
        <dbReference type="Pfam" id="PF00685"/>
    </source>
</evidence>
<dbReference type="Proteomes" id="UP000218765">
    <property type="component" value="Chromosome"/>
</dbReference>
<organism evidence="4 5">
    <name type="scientific">Thiohalobacter thiocyanaticus</name>
    <dbReference type="NCBI Taxonomy" id="585455"/>
    <lineage>
        <taxon>Bacteria</taxon>
        <taxon>Pseudomonadati</taxon>
        <taxon>Pseudomonadota</taxon>
        <taxon>Gammaproteobacteria</taxon>
        <taxon>Thiohalobacterales</taxon>
        <taxon>Thiohalobacteraceae</taxon>
        <taxon>Thiohalobacter</taxon>
    </lineage>
</organism>
<dbReference type="InterPro" id="IPR027417">
    <property type="entry name" value="P-loop_NTPase"/>
</dbReference>
<evidence type="ECO:0000256" key="2">
    <source>
        <dbReference type="ARBA" id="ARBA00023180"/>
    </source>
</evidence>
<proteinExistence type="predicted"/>
<keyword evidence="1 4" id="KW-0808">Transferase</keyword>
<dbReference type="KEGG" id="ttc:FOKN1_0580"/>
<keyword evidence="5" id="KW-1185">Reference proteome</keyword>
<dbReference type="Pfam" id="PF00685">
    <property type="entry name" value="Sulfotransfer_1"/>
    <property type="match status" value="1"/>
</dbReference>
<dbReference type="AlphaFoldDB" id="A0A1Z4VNH8"/>
<evidence type="ECO:0000313" key="5">
    <source>
        <dbReference type="Proteomes" id="UP000218765"/>
    </source>
</evidence>
<name>A0A1Z4VNH8_9GAMM</name>
<dbReference type="Gene3D" id="3.40.50.300">
    <property type="entry name" value="P-loop containing nucleotide triphosphate hydrolases"/>
    <property type="match status" value="1"/>
</dbReference>
<gene>
    <name evidence="4" type="ORF">FOKN1_0580</name>
</gene>
<evidence type="ECO:0000256" key="1">
    <source>
        <dbReference type="ARBA" id="ARBA00022679"/>
    </source>
</evidence>
<dbReference type="EMBL" id="AP018052">
    <property type="protein sequence ID" value="BAZ92982.1"/>
    <property type="molecule type" value="Genomic_DNA"/>
</dbReference>
<dbReference type="InterPro" id="IPR000863">
    <property type="entry name" value="Sulfotransferase_dom"/>
</dbReference>
<evidence type="ECO:0000313" key="4">
    <source>
        <dbReference type="EMBL" id="BAZ92982.1"/>
    </source>
</evidence>
<reference evidence="4 5" key="1">
    <citation type="submission" date="2017-05" db="EMBL/GenBank/DDBJ databases">
        <title>Thiocyanate degradation by Thiohalobacter thiocyanaticus FOKN1.</title>
        <authorList>
            <person name="Oshiki M."/>
            <person name="Fukushima T."/>
            <person name="Kawano S."/>
            <person name="Nakagawa J."/>
        </authorList>
    </citation>
    <scope>NUCLEOTIDE SEQUENCE [LARGE SCALE GENOMIC DNA]</scope>
    <source>
        <strain evidence="4 5">FOKN1</strain>
    </source>
</reference>
<dbReference type="InterPro" id="IPR037359">
    <property type="entry name" value="NST/OST"/>
</dbReference>
<dbReference type="PANTHER" id="PTHR10605:SF56">
    <property type="entry name" value="BIFUNCTIONAL HEPARAN SULFATE N-DEACETYLASE_N-SULFOTRANSFERASE"/>
    <property type="match status" value="1"/>
</dbReference>
<sequence>MPILLSGARKLVRSAEMKYRIASSDTRLLPDFIIVGAQKAGTTSMFYWLSKHPQLKASAAKEVHYFDGGLDSSIDNYAKGLSWYKAHFPKYTSLREGERVFEASPLYLFNPNAPKRIYELLPDVKIIVMLRNPIERAVSHYFHEKRRNREPLTLYEAIVTEEQRLRPYVDAGDYKNPIYIQHSYKSRGLYLEQLKRYLDYFPLKNILILSSEDFFREPEKCMKQVFEFVSVDPNYRLGHLKRMNVGSNRSAIEPEVYEYLKDYFSQPNADLYEFLSMDYGW</sequence>
<feature type="domain" description="Sulfotransferase" evidence="3">
    <location>
        <begin position="30"/>
        <end position="232"/>
    </location>
</feature>
<protein>
    <submittedName>
        <fullName evidence="4">Sulfotransferase</fullName>
    </submittedName>
</protein>